<dbReference type="GO" id="GO:0004556">
    <property type="term" value="F:alpha-amylase activity"/>
    <property type="evidence" value="ECO:0007669"/>
    <property type="project" value="UniProtKB-EC"/>
</dbReference>
<dbReference type="Pfam" id="PF00128">
    <property type="entry name" value="Alpha-amylase"/>
    <property type="match status" value="1"/>
</dbReference>
<reference evidence="3 4" key="1">
    <citation type="submission" date="2020-08" db="EMBL/GenBank/DDBJ databases">
        <title>Genomic Encyclopedia of Type Strains, Phase IV (KMG-IV): sequencing the most valuable type-strain genomes for metagenomic binning, comparative biology and taxonomic classification.</title>
        <authorList>
            <person name="Goeker M."/>
        </authorList>
    </citation>
    <scope>NUCLEOTIDE SEQUENCE [LARGE SCALE GENOMIC DNA]</scope>
    <source>
        <strain evidence="3 4">DSM 106739</strain>
    </source>
</reference>
<feature type="signal peptide" evidence="1">
    <location>
        <begin position="1"/>
        <end position="24"/>
    </location>
</feature>
<dbReference type="EC" id="3.2.1.1" evidence="3"/>
<dbReference type="RefSeq" id="WP_183631494.1">
    <property type="nucleotide sequence ID" value="NZ_BAABLE010000011.1"/>
</dbReference>
<gene>
    <name evidence="3" type="ORF">GGR36_000478</name>
</gene>
<evidence type="ECO:0000313" key="4">
    <source>
        <dbReference type="Proteomes" id="UP000561045"/>
    </source>
</evidence>
<dbReference type="PANTHER" id="PTHR10357:SF209">
    <property type="entry name" value="PERIPLASMIC ALPHA-AMYLASE"/>
    <property type="match status" value="1"/>
</dbReference>
<dbReference type="InterPro" id="IPR013780">
    <property type="entry name" value="Glyco_hydro_b"/>
</dbReference>
<evidence type="ECO:0000313" key="3">
    <source>
        <dbReference type="EMBL" id="MBB4011170.1"/>
    </source>
</evidence>
<feature type="chain" id="PRO_5032703833" evidence="1">
    <location>
        <begin position="25"/>
        <end position="547"/>
    </location>
</feature>
<dbReference type="SMART" id="SM00642">
    <property type="entry name" value="Aamy"/>
    <property type="match status" value="1"/>
</dbReference>
<dbReference type="Gene3D" id="2.60.40.1180">
    <property type="entry name" value="Golgi alpha-mannosidase II"/>
    <property type="match status" value="1"/>
</dbReference>
<dbReference type="EMBL" id="JACIET010000001">
    <property type="protein sequence ID" value="MBB4011170.1"/>
    <property type="molecule type" value="Genomic_DNA"/>
</dbReference>
<name>A0A840BDR4_9RHOO</name>
<proteinExistence type="predicted"/>
<dbReference type="AlphaFoldDB" id="A0A840BDR4"/>
<evidence type="ECO:0000256" key="1">
    <source>
        <dbReference type="SAM" id="SignalP"/>
    </source>
</evidence>
<keyword evidence="4" id="KW-1185">Reference proteome</keyword>
<feature type="domain" description="Glycosyl hydrolase family 13 catalytic" evidence="2">
    <location>
        <begin position="34"/>
        <end position="461"/>
    </location>
</feature>
<dbReference type="Gene3D" id="3.20.20.80">
    <property type="entry name" value="Glycosidases"/>
    <property type="match status" value="2"/>
</dbReference>
<dbReference type="PANTHER" id="PTHR10357">
    <property type="entry name" value="ALPHA-AMYLASE FAMILY MEMBER"/>
    <property type="match status" value="1"/>
</dbReference>
<dbReference type="GO" id="GO:0005975">
    <property type="term" value="P:carbohydrate metabolic process"/>
    <property type="evidence" value="ECO:0007669"/>
    <property type="project" value="InterPro"/>
</dbReference>
<evidence type="ECO:0000259" key="2">
    <source>
        <dbReference type="SMART" id="SM00642"/>
    </source>
</evidence>
<organism evidence="3 4">
    <name type="scientific">Niveibacterium umoris</name>
    <dbReference type="NCBI Taxonomy" id="1193620"/>
    <lineage>
        <taxon>Bacteria</taxon>
        <taxon>Pseudomonadati</taxon>
        <taxon>Pseudomonadota</taxon>
        <taxon>Betaproteobacteria</taxon>
        <taxon>Rhodocyclales</taxon>
        <taxon>Rhodocyclaceae</taxon>
        <taxon>Niveibacterium</taxon>
    </lineage>
</organism>
<keyword evidence="1" id="KW-0732">Signal</keyword>
<protein>
    <submittedName>
        <fullName evidence="3">Alpha-amylase</fullName>
        <ecNumber evidence="3">3.2.1.1</ecNumber>
    </submittedName>
</protein>
<accession>A0A840BDR4</accession>
<sequence length="547" mass="60724">MLIRIAAAFAVVLSILFASTSASADFSENPIVYFLITDRFFNGNPANDHAYGRKNDGASEIGTFHGGDLAGVTQKLKSGWFSALGVNAIWLSAPFEQIHGWVVGGNAEFKHYAYHGYYTTDFTVLDSNMGTVEELRELVDTAHSQGIRVLFDVVMNHPGYLDIQSAIDFKIPVIWRGAEKAELGNYHEFIDYNADKKKWAQWWGGAWVRAGLPGYTPEGTDDYTKQVAYLPDFRTDSKEFVSLPPFLKRKSDTRAVELQKATVRDYLVGWLAEWVREYGVDGFRCDTVKHVEPAAWKRLKAEAVAALSDWKAKHPDKKIDDEPFWMVGEYWGQGIEKSPLYGNGFDALINFDFQGRVSSSRDLDSLFHDYAARLSGKPGYNVLSYLSSHDTRLYPRNRLIDGGTALLLAPGGVQIFYGDETARPNGPTVPSDAQQATRSDMNWNSINQTVLAHWSKLTRFRARHPALARGAHHRLATSPYVFSRVIDGGGDAIVAALGATGEVDIPVAGVFKEGAQLVDAYSGRESTVINGKVHLLGESVVLLEERR</sequence>
<keyword evidence="3" id="KW-0378">Hydrolase</keyword>
<keyword evidence="3" id="KW-0326">Glycosidase</keyword>
<comment type="caution">
    <text evidence="3">The sequence shown here is derived from an EMBL/GenBank/DDBJ whole genome shotgun (WGS) entry which is preliminary data.</text>
</comment>
<dbReference type="InterPro" id="IPR006047">
    <property type="entry name" value="GH13_cat_dom"/>
</dbReference>
<dbReference type="SUPFAM" id="SSF51445">
    <property type="entry name" value="(Trans)glycosidases"/>
    <property type="match status" value="1"/>
</dbReference>
<dbReference type="InterPro" id="IPR017853">
    <property type="entry name" value="GH"/>
</dbReference>
<dbReference type="Proteomes" id="UP000561045">
    <property type="component" value="Unassembled WGS sequence"/>
</dbReference>